<dbReference type="EMBL" id="CABFNS010000577">
    <property type="protein sequence ID" value="VUC22401.1"/>
    <property type="molecule type" value="Genomic_DNA"/>
</dbReference>
<keyword evidence="1" id="KW-0472">Membrane</keyword>
<sequence>MSRNLTVIKELGLWCPYGGNPYICEGAYYEFVGCCKHDPCANNGGYCEAGNTTTANSTLIERGIYLPFICRNTDYAAELTNTWPYHVVGLPNGKNLSCVGSTDTGFTDARCLPPDRELREQIMSLGSPNGTNITEEFKPTPSLDSGIINASQPRSGQTWSPLLKDDIVGLSIGITVFTLVLLGLLGRYFWMSESKKYAFSKKQSRMYENSHQNPLKAGLRKQTKLEHWSSINVETSTPASLHQESSTWYGDRQRLDQKNFAWYAELIWDVILTIAPAFFIVVPVLALCINDQPLSSHGETLMSINRLIPTIYPILFAAVAARFYKNLGRWHLEQPDGISLAALEQIMGSQSFAGALERLLFVRTQVPIGILILVIWVMSPLGGQGGARMVNHAHNEYLSNGNVFYVHPSYQVSSYSSQEYEITMRLGINTLYSSSLLSSPDQKLAPRDLWEMPKIPQRDKSKPRGEMYEIDKEALSRGDNEYYSLIGTKIQGLDFAKQSNAVLNFTVETSFIEYDCICRYPDFTLEAWLSHPQYDPLYSTFGKLRNELNDTSLQVQFSGGIGWTKNDTSWADTQRETMPHLGWLSARGTSNTSYRSDGNWKAKIGQILFNCSMDTVTLETEMLCDLNSTNPTCSAERQRLVDIAELKLDLLRRTMKSVRAMWNLIQWWRTADGGFNNRASSPTEVYISGSSSPYGSDDMLTWTSWDEKQITRRMTSAFNTFHMVTLNPMNHTEISFRKDPGPQKYLQLSPSTPTYYNTTIGVVTTTVEVYRVDKAWVALHLATSFVLLILAGLGLGLRFLIKGPDVIGYASSMTRDNAYIPLLQDSGSVLHGPTRARLLKDIRVQLADVRPESDAGYIAFRAVPANLQKGVETKDNEQQHDLWRPFADDRRYV</sequence>
<proteinExistence type="predicted"/>
<protein>
    <submittedName>
        <fullName evidence="2">Uncharacterized protein</fullName>
    </submittedName>
</protein>
<organism evidence="2 3">
    <name type="scientific">Bionectria ochroleuca</name>
    <name type="common">Gliocladium roseum</name>
    <dbReference type="NCBI Taxonomy" id="29856"/>
    <lineage>
        <taxon>Eukaryota</taxon>
        <taxon>Fungi</taxon>
        <taxon>Dikarya</taxon>
        <taxon>Ascomycota</taxon>
        <taxon>Pezizomycotina</taxon>
        <taxon>Sordariomycetes</taxon>
        <taxon>Hypocreomycetidae</taxon>
        <taxon>Hypocreales</taxon>
        <taxon>Bionectriaceae</taxon>
        <taxon>Clonostachys</taxon>
    </lineage>
</organism>
<feature type="transmembrane region" description="Helical" evidence="1">
    <location>
        <begin position="262"/>
        <end position="287"/>
    </location>
</feature>
<feature type="transmembrane region" description="Helical" evidence="1">
    <location>
        <begin position="167"/>
        <end position="190"/>
    </location>
</feature>
<reference evidence="2 3" key="1">
    <citation type="submission" date="2019-06" db="EMBL/GenBank/DDBJ databases">
        <authorList>
            <person name="Broberg M."/>
        </authorList>
    </citation>
    <scope>NUCLEOTIDE SEQUENCE [LARGE SCALE GENOMIC DNA]</scope>
</reference>
<dbReference type="Proteomes" id="UP000766486">
    <property type="component" value="Unassembled WGS sequence"/>
</dbReference>
<comment type="caution">
    <text evidence="2">The sequence shown here is derived from an EMBL/GenBank/DDBJ whole genome shotgun (WGS) entry which is preliminary data.</text>
</comment>
<feature type="transmembrane region" description="Helical" evidence="1">
    <location>
        <begin position="360"/>
        <end position="379"/>
    </location>
</feature>
<evidence type="ECO:0000313" key="2">
    <source>
        <dbReference type="EMBL" id="VUC22401.1"/>
    </source>
</evidence>
<evidence type="ECO:0000313" key="3">
    <source>
        <dbReference type="Proteomes" id="UP000766486"/>
    </source>
</evidence>
<keyword evidence="3" id="KW-1185">Reference proteome</keyword>
<keyword evidence="1" id="KW-0812">Transmembrane</keyword>
<name>A0ABY6TUS1_BIOOC</name>
<keyword evidence="1" id="KW-1133">Transmembrane helix</keyword>
<accession>A0ABY6TUS1</accession>
<feature type="transmembrane region" description="Helical" evidence="1">
    <location>
        <begin position="307"/>
        <end position="324"/>
    </location>
</feature>
<evidence type="ECO:0000256" key="1">
    <source>
        <dbReference type="SAM" id="Phobius"/>
    </source>
</evidence>
<gene>
    <name evidence="2" type="ORF">CLO192961_LOCUS84866</name>
</gene>
<feature type="transmembrane region" description="Helical" evidence="1">
    <location>
        <begin position="775"/>
        <end position="801"/>
    </location>
</feature>